<gene>
    <name evidence="2" type="ORF">X975_26323</name>
</gene>
<protein>
    <submittedName>
        <fullName evidence="2">Uncharacterized protein</fullName>
    </submittedName>
</protein>
<feature type="region of interest" description="Disordered" evidence="1">
    <location>
        <begin position="39"/>
        <end position="65"/>
    </location>
</feature>
<feature type="compositionally biased region" description="Polar residues" evidence="1">
    <location>
        <begin position="198"/>
        <end position="208"/>
    </location>
</feature>
<sequence>MFIMNFEDITDAPYRDDVLTPCTSPMMFLKRFPQISRHIQRLRPRQQNNSTRSTEDRQLSEASPRAARSKSLRLWLPTLLRRASEAKDQEDMMLTPEAETVALDTFDTPFAFLQRQSPAELDHVPLALPSTNKEVDLYRSQKGGPPDTLWRTSSSFKEKGTLSAAVSHPDLYWCRSEPSRRRALTFDLGDAIAANNLSKSLPNASSDSDLSRMRHQRKSPSLSNVISESHSRQKENNSAKLLLKEMHSHKLYMGEKVA</sequence>
<dbReference type="EMBL" id="KK121168">
    <property type="protein sequence ID" value="KFM79903.1"/>
    <property type="molecule type" value="Genomic_DNA"/>
</dbReference>
<reference evidence="2 3" key="1">
    <citation type="submission" date="2013-11" db="EMBL/GenBank/DDBJ databases">
        <title>Genome sequencing of Stegodyphus mimosarum.</title>
        <authorList>
            <person name="Bechsgaard J."/>
        </authorList>
    </citation>
    <scope>NUCLEOTIDE SEQUENCE [LARGE SCALE GENOMIC DNA]</scope>
</reference>
<feature type="non-terminal residue" evidence="2">
    <location>
        <position position="258"/>
    </location>
</feature>
<organism evidence="2 3">
    <name type="scientific">Stegodyphus mimosarum</name>
    <name type="common">African social velvet spider</name>
    <dbReference type="NCBI Taxonomy" id="407821"/>
    <lineage>
        <taxon>Eukaryota</taxon>
        <taxon>Metazoa</taxon>
        <taxon>Ecdysozoa</taxon>
        <taxon>Arthropoda</taxon>
        <taxon>Chelicerata</taxon>
        <taxon>Arachnida</taxon>
        <taxon>Araneae</taxon>
        <taxon>Araneomorphae</taxon>
        <taxon>Entelegynae</taxon>
        <taxon>Eresoidea</taxon>
        <taxon>Eresidae</taxon>
        <taxon>Stegodyphus</taxon>
    </lineage>
</organism>
<evidence type="ECO:0000313" key="2">
    <source>
        <dbReference type="EMBL" id="KFM79903.1"/>
    </source>
</evidence>
<feature type="compositionally biased region" description="Basic and acidic residues" evidence="1">
    <location>
        <begin position="229"/>
        <end position="238"/>
    </location>
</feature>
<dbReference type="OrthoDB" id="6433769at2759"/>
<name>A0A087URB4_STEMI</name>
<feature type="compositionally biased region" description="Polar residues" evidence="1">
    <location>
        <begin position="219"/>
        <end position="228"/>
    </location>
</feature>
<evidence type="ECO:0000256" key="1">
    <source>
        <dbReference type="SAM" id="MobiDB-lite"/>
    </source>
</evidence>
<feature type="region of interest" description="Disordered" evidence="1">
    <location>
        <begin position="198"/>
        <end position="238"/>
    </location>
</feature>
<dbReference type="Proteomes" id="UP000054359">
    <property type="component" value="Unassembled WGS sequence"/>
</dbReference>
<evidence type="ECO:0000313" key="3">
    <source>
        <dbReference type="Proteomes" id="UP000054359"/>
    </source>
</evidence>
<dbReference type="AlphaFoldDB" id="A0A087URB4"/>
<keyword evidence="3" id="KW-1185">Reference proteome</keyword>
<accession>A0A087URB4</accession>
<proteinExistence type="predicted"/>